<dbReference type="Pfam" id="PF09837">
    <property type="entry name" value="DUF2064"/>
    <property type="match status" value="1"/>
</dbReference>
<proteinExistence type="predicted"/>
<dbReference type="InterPro" id="IPR029044">
    <property type="entry name" value="Nucleotide-diphossugar_trans"/>
</dbReference>
<evidence type="ECO:0000313" key="2">
    <source>
        <dbReference type="Proteomes" id="UP000002420"/>
    </source>
</evidence>
<organism evidence="1 2">
    <name type="scientific">Trichlorobacter lovleyi (strain ATCC BAA-1151 / DSM 17278 / SZ)</name>
    <name type="common">Geobacter lovleyi</name>
    <dbReference type="NCBI Taxonomy" id="398767"/>
    <lineage>
        <taxon>Bacteria</taxon>
        <taxon>Pseudomonadati</taxon>
        <taxon>Thermodesulfobacteriota</taxon>
        <taxon>Desulfuromonadia</taxon>
        <taxon>Geobacterales</taxon>
        <taxon>Geobacteraceae</taxon>
        <taxon>Trichlorobacter</taxon>
    </lineage>
</organism>
<evidence type="ECO:0000313" key="1">
    <source>
        <dbReference type="EMBL" id="ACD94641.1"/>
    </source>
</evidence>
<dbReference type="EMBL" id="CP001089">
    <property type="protein sequence ID" value="ACD94641.1"/>
    <property type="molecule type" value="Genomic_DNA"/>
</dbReference>
<reference evidence="1 2" key="1">
    <citation type="submission" date="2008-05" db="EMBL/GenBank/DDBJ databases">
        <title>Complete sequence of chromosome of Geobacter lovleyi SZ.</title>
        <authorList>
            <consortium name="US DOE Joint Genome Institute"/>
            <person name="Lucas S."/>
            <person name="Copeland A."/>
            <person name="Lapidus A."/>
            <person name="Glavina del Rio T."/>
            <person name="Dalin E."/>
            <person name="Tice H."/>
            <person name="Bruce D."/>
            <person name="Goodwin L."/>
            <person name="Pitluck S."/>
            <person name="Chertkov O."/>
            <person name="Meincke L."/>
            <person name="Brettin T."/>
            <person name="Detter J.C."/>
            <person name="Han C."/>
            <person name="Tapia R."/>
            <person name="Kuske C.R."/>
            <person name="Schmutz J."/>
            <person name="Larimer F."/>
            <person name="Land M."/>
            <person name="Hauser L."/>
            <person name="Kyrpides N."/>
            <person name="Mikhailova N."/>
            <person name="Sung Y."/>
            <person name="Fletcher K.E."/>
            <person name="Ritalahti K.M."/>
            <person name="Loeffler F.E."/>
            <person name="Richardson P."/>
        </authorList>
    </citation>
    <scope>NUCLEOTIDE SEQUENCE [LARGE SCALE GENOMIC DNA]</scope>
    <source>
        <strain evidence="2">ATCC BAA-1151 / DSM 17278 / SZ</strain>
    </source>
</reference>
<dbReference type="InterPro" id="IPR018641">
    <property type="entry name" value="Trfase_1_rSAM/seldom-assoc"/>
</dbReference>
<dbReference type="KEGG" id="glo:Glov_0918"/>
<dbReference type="HOGENOM" id="CLU_986723_0_0_7"/>
<dbReference type="PANTHER" id="PTHR36529:SF1">
    <property type="entry name" value="GLYCOSYLTRANSFERASE"/>
    <property type="match status" value="1"/>
</dbReference>
<gene>
    <name evidence="1" type="ordered locus">Glov_0918</name>
</gene>
<protein>
    <recommendedName>
        <fullName evidence="3">Acylneuraminate cytidylyltransferase</fullName>
    </recommendedName>
</protein>
<keyword evidence="2" id="KW-1185">Reference proteome</keyword>
<dbReference type="STRING" id="398767.Glov_0918"/>
<dbReference type="OrthoDB" id="9798250at2"/>
<dbReference type="eggNOG" id="COG3222">
    <property type="taxonomic scope" value="Bacteria"/>
</dbReference>
<dbReference type="RefSeq" id="WP_012468991.1">
    <property type="nucleotide sequence ID" value="NC_010814.1"/>
</dbReference>
<dbReference type="Gene3D" id="3.90.550.10">
    <property type="entry name" value="Spore Coat Polysaccharide Biosynthesis Protein SpsA, Chain A"/>
    <property type="match status" value="1"/>
</dbReference>
<evidence type="ECO:0008006" key="3">
    <source>
        <dbReference type="Google" id="ProtNLM"/>
    </source>
</evidence>
<dbReference type="Proteomes" id="UP000002420">
    <property type="component" value="Chromosome"/>
</dbReference>
<dbReference type="AlphaFoldDB" id="B3E5H0"/>
<dbReference type="SUPFAM" id="SSF53448">
    <property type="entry name" value="Nucleotide-diphospho-sugar transferases"/>
    <property type="match status" value="1"/>
</dbReference>
<dbReference type="PANTHER" id="PTHR36529">
    <property type="entry name" value="SLL1095 PROTEIN"/>
    <property type="match status" value="1"/>
</dbReference>
<sequence length="262" mass="27811">MQTSIVIFTRVPKTGDTKTRLTTARGGILTDDEARMLYEGCLVDVINVCIAAGCGEVKVCYNASGDRDCLEQLLARSSDRSKIVEVYPDQGGSFDDCMQYAADHILKAAPGAPEPAAVIIVGGDIPTLQPYIVQDAVKKLHDLAKAQPGGSALVEGACQEGGFSLVGFTSSTPFDFNKVFYNMDGITALDMLVAKAVDKKIPLAVVEAVPDVDIPVDLASMIPVVKALRAASVYNDAILVPEHTLQVLDELGLESTASPPQR</sequence>
<accession>B3E5H0</accession>
<name>B3E5H0_TRIL1</name>